<reference evidence="2" key="1">
    <citation type="submission" date="2020-05" db="EMBL/GenBank/DDBJ databases">
        <authorList>
            <person name="Chiriac C."/>
            <person name="Salcher M."/>
            <person name="Ghai R."/>
            <person name="Kavagutti S V."/>
        </authorList>
    </citation>
    <scope>NUCLEOTIDE SEQUENCE</scope>
</reference>
<proteinExistence type="predicted"/>
<protein>
    <submittedName>
        <fullName evidence="2">Unannotated protein</fullName>
    </submittedName>
</protein>
<evidence type="ECO:0000313" key="2">
    <source>
        <dbReference type="EMBL" id="CAB4965605.1"/>
    </source>
</evidence>
<accession>A0A6J7LD66</accession>
<sequence length="157" mass="18242">MPLLFTLLSSSIPKSPCFRLGTSEWISSLCFQAFWSATYWSMNTKNTGNSHCRNFMHGEFDDCYQRWARWFSLFRSFWYFFKTQPNESDLFLQQDRPSCTLLTGISSLNLQIIFRQKQKPIHLVTSGLFQLKSSFTCSSPSSWRLLISSLNDSANVS</sequence>
<dbReference type="EMBL" id="CAFBMJ010000038">
    <property type="protein sequence ID" value="CAB4901200.1"/>
    <property type="molecule type" value="Genomic_DNA"/>
</dbReference>
<evidence type="ECO:0000313" key="1">
    <source>
        <dbReference type="EMBL" id="CAB4901200.1"/>
    </source>
</evidence>
<dbReference type="EMBL" id="CAFBNR010000054">
    <property type="protein sequence ID" value="CAB4965605.1"/>
    <property type="molecule type" value="Genomic_DNA"/>
</dbReference>
<name>A0A6J7LD66_9ZZZZ</name>
<gene>
    <name evidence="1" type="ORF">UFOPK3573_00655</name>
    <name evidence="2" type="ORF">UFOPK3879_01088</name>
</gene>
<dbReference type="AlphaFoldDB" id="A0A6J7LD66"/>
<organism evidence="2">
    <name type="scientific">freshwater metagenome</name>
    <dbReference type="NCBI Taxonomy" id="449393"/>
    <lineage>
        <taxon>unclassified sequences</taxon>
        <taxon>metagenomes</taxon>
        <taxon>ecological metagenomes</taxon>
    </lineage>
</organism>